<sequence>MPAKERPCLEHMQQLDRRVDQPLAHVLSLDFYWWQFNLEESVHPRNGNHAYLICCPKVPYAAYMLSMVFESCRPKSPGTDMPSGWKPCLEHMQRRPGLP</sequence>
<proteinExistence type="predicted"/>
<feature type="region of interest" description="Disordered" evidence="1">
    <location>
        <begin position="78"/>
        <end position="99"/>
    </location>
</feature>
<organism evidence="2 3">
    <name type="scientific">Corynebacterium matruchotii</name>
    <dbReference type="NCBI Taxonomy" id="43768"/>
    <lineage>
        <taxon>Bacteria</taxon>
        <taxon>Bacillati</taxon>
        <taxon>Actinomycetota</taxon>
        <taxon>Actinomycetes</taxon>
        <taxon>Mycobacteriales</taxon>
        <taxon>Corynebacteriaceae</taxon>
        <taxon>Corynebacterium</taxon>
    </lineage>
</organism>
<gene>
    <name evidence="2" type="ORF">NCTC10254_00717</name>
</gene>
<reference evidence="2 3" key="1">
    <citation type="submission" date="2018-06" db="EMBL/GenBank/DDBJ databases">
        <authorList>
            <consortium name="Pathogen Informatics"/>
            <person name="Doyle S."/>
        </authorList>
    </citation>
    <scope>NUCLEOTIDE SEQUENCE [LARGE SCALE GENOMIC DNA]</scope>
    <source>
        <strain evidence="2 3">NCTC10254</strain>
    </source>
</reference>
<comment type="caution">
    <text evidence="2">The sequence shown here is derived from an EMBL/GenBank/DDBJ whole genome shotgun (WGS) entry which is preliminary data.</text>
</comment>
<dbReference type="AlphaFoldDB" id="A0A8B4H192"/>
<evidence type="ECO:0000313" key="3">
    <source>
        <dbReference type="Proteomes" id="UP000249886"/>
    </source>
</evidence>
<dbReference type="Proteomes" id="UP000249886">
    <property type="component" value="Unassembled WGS sequence"/>
</dbReference>
<dbReference type="EMBL" id="UARK01000001">
    <property type="protein sequence ID" value="SPW24339.1"/>
    <property type="molecule type" value="Genomic_DNA"/>
</dbReference>
<accession>A0A8B4H192</accession>
<protein>
    <submittedName>
        <fullName evidence="2">Uncharacterized protein</fullName>
    </submittedName>
</protein>
<name>A0A8B4H192_9CORY</name>
<evidence type="ECO:0000256" key="1">
    <source>
        <dbReference type="SAM" id="MobiDB-lite"/>
    </source>
</evidence>
<evidence type="ECO:0000313" key="2">
    <source>
        <dbReference type="EMBL" id="SPW24339.1"/>
    </source>
</evidence>